<evidence type="ECO:0000256" key="4">
    <source>
        <dbReference type="SAM" id="Phobius"/>
    </source>
</evidence>
<dbReference type="STRING" id="1579316.RC74_13730"/>
<evidence type="ECO:0000313" key="5">
    <source>
        <dbReference type="EMBL" id="AML52191.1"/>
    </source>
</evidence>
<evidence type="ECO:0000256" key="1">
    <source>
        <dbReference type="ARBA" id="ARBA00006739"/>
    </source>
</evidence>
<dbReference type="GO" id="GO:0016757">
    <property type="term" value="F:glycosyltransferase activity"/>
    <property type="evidence" value="ECO:0007669"/>
    <property type="project" value="UniProtKB-KW"/>
</dbReference>
<feature type="transmembrane region" description="Helical" evidence="4">
    <location>
        <begin position="404"/>
        <end position="436"/>
    </location>
</feature>
<dbReference type="Pfam" id="PF13641">
    <property type="entry name" value="Glyco_tranf_2_3"/>
    <property type="match status" value="1"/>
</dbReference>
<dbReference type="InterPro" id="IPR029044">
    <property type="entry name" value="Nucleotide-diphossugar_trans"/>
</dbReference>
<dbReference type="EMBL" id="CP014327">
    <property type="protein sequence ID" value="AML52191.1"/>
    <property type="molecule type" value="Genomic_DNA"/>
</dbReference>
<reference evidence="5 6" key="1">
    <citation type="submission" date="2016-02" db="EMBL/GenBank/DDBJ databases">
        <title>Complete genome sequence of Halocynthiibacter arcticus PAMC 20958t from arctic marine sediment.</title>
        <authorList>
            <person name="Lee Y.M."/>
            <person name="Baek K."/>
            <person name="Lee H.K."/>
            <person name="Shin S.C."/>
        </authorList>
    </citation>
    <scope>NUCLEOTIDE SEQUENCE [LARGE SCALE GENOMIC DNA]</scope>
    <source>
        <strain evidence="5">PAMC 20958</strain>
    </source>
</reference>
<keyword evidence="6" id="KW-1185">Reference proteome</keyword>
<dbReference type="AlphaFoldDB" id="A0A126V1J2"/>
<keyword evidence="3" id="KW-0808">Transferase</keyword>
<sequence>MSKLFLWPSIAVRFTRAWVAQDFIPISNGAVFQNPETDRAGFVAQLREASLTGHPAVMSFDLTTKYAAELIATLPDLFADLRRDGFTFAPLAEVANLGTADIAPLDPNSMRARDTVTYRLLNFWYFGLTTTFLVLLVFAIARSLIYLVLAFFRKPSPQRDPEYLPGITVVVPAYNEANVIVRSVWSILGSNYPNFEIIVVDDGSSDGTYESVNAEFHNHPRVRIIRQENGGKWQAENHALQYIKTPFFVGVDADTILDPDALGWLVQHFKDERVGAVAGFVEVGNRKGYLTSCQALEYLVSQAVTRRSFEAINGIFVVPGAIGAWRVAAVEAANRYSGDTITEDADLTVAVHRAGYTVRFQEQARAYTEAPEQTKAFLKQRRRWTLGMLQTSWKHWRSIPERRAIGLVSIMDAIWFSLLTSMVSPFVDLLLLSLLVKTLIEYSLHGALNVTGFPTVVLISYFVLVVIDMTYTLAAFWFERKFDLKLLLLTIILRFGYRQLIYFSSFQAIRDAITGRLPGWQKLERTASRLSGNLNLVSPALVSIKQTDSGRKMRT</sequence>
<name>A0A126V1J2_9RHOB</name>
<dbReference type="OrthoDB" id="5291101at2"/>
<accession>A0A126V1J2</accession>
<protein>
    <recommendedName>
        <fullName evidence="7">Glycosyltransferase 2-like domain-containing protein</fullName>
    </recommendedName>
</protein>
<feature type="transmembrane region" description="Helical" evidence="4">
    <location>
        <begin position="456"/>
        <end position="478"/>
    </location>
</feature>
<comment type="similarity">
    <text evidence="1">Belongs to the glycosyltransferase 2 family.</text>
</comment>
<evidence type="ECO:0000256" key="3">
    <source>
        <dbReference type="ARBA" id="ARBA00022679"/>
    </source>
</evidence>
<organism evidence="5 6">
    <name type="scientific">Falsihalocynthiibacter arcticus</name>
    <dbReference type="NCBI Taxonomy" id="1579316"/>
    <lineage>
        <taxon>Bacteria</taxon>
        <taxon>Pseudomonadati</taxon>
        <taxon>Pseudomonadota</taxon>
        <taxon>Alphaproteobacteria</taxon>
        <taxon>Rhodobacterales</taxon>
        <taxon>Roseobacteraceae</taxon>
        <taxon>Falsihalocynthiibacter</taxon>
    </lineage>
</organism>
<dbReference type="Gene3D" id="3.90.550.10">
    <property type="entry name" value="Spore Coat Polysaccharide Biosynthesis Protein SpsA, Chain A"/>
    <property type="match status" value="1"/>
</dbReference>
<dbReference type="Proteomes" id="UP000070371">
    <property type="component" value="Chromosome"/>
</dbReference>
<dbReference type="PANTHER" id="PTHR43630">
    <property type="entry name" value="POLY-BETA-1,6-N-ACETYL-D-GLUCOSAMINE SYNTHASE"/>
    <property type="match status" value="1"/>
</dbReference>
<feature type="transmembrane region" description="Helical" evidence="4">
    <location>
        <begin position="123"/>
        <end position="149"/>
    </location>
</feature>
<keyword evidence="2" id="KW-0328">Glycosyltransferase</keyword>
<gene>
    <name evidence="5" type="ORF">RC74_13730</name>
</gene>
<dbReference type="SUPFAM" id="SSF53448">
    <property type="entry name" value="Nucleotide-diphospho-sugar transferases"/>
    <property type="match status" value="1"/>
</dbReference>
<evidence type="ECO:0000256" key="2">
    <source>
        <dbReference type="ARBA" id="ARBA00022676"/>
    </source>
</evidence>
<evidence type="ECO:0000313" key="6">
    <source>
        <dbReference type="Proteomes" id="UP000070371"/>
    </source>
</evidence>
<proteinExistence type="inferred from homology"/>
<dbReference type="KEGG" id="hat:RC74_13730"/>
<keyword evidence="4" id="KW-1133">Transmembrane helix</keyword>
<evidence type="ECO:0008006" key="7">
    <source>
        <dbReference type="Google" id="ProtNLM"/>
    </source>
</evidence>
<keyword evidence="4" id="KW-0472">Membrane</keyword>
<dbReference type="RefSeq" id="WP_052274607.1">
    <property type="nucleotide sequence ID" value="NZ_CP014327.1"/>
</dbReference>
<dbReference type="CDD" id="cd06423">
    <property type="entry name" value="CESA_like"/>
    <property type="match status" value="1"/>
</dbReference>
<dbReference type="PANTHER" id="PTHR43630:SF1">
    <property type="entry name" value="POLY-BETA-1,6-N-ACETYL-D-GLUCOSAMINE SYNTHASE"/>
    <property type="match status" value="1"/>
</dbReference>
<keyword evidence="4" id="KW-0812">Transmembrane</keyword>